<evidence type="ECO:0000313" key="4">
    <source>
        <dbReference type="Proteomes" id="UP000191153"/>
    </source>
</evidence>
<keyword evidence="1" id="KW-0472">Membrane</keyword>
<reference evidence="3 4" key="1">
    <citation type="submission" date="2017-02" db="EMBL/GenBank/DDBJ databases">
        <authorList>
            <person name="Peterson S.W."/>
        </authorList>
    </citation>
    <scope>NUCLEOTIDE SEQUENCE [LARGE SCALE GENOMIC DNA]</scope>
    <source>
        <strain evidence="3 4">ATCC 700028</strain>
    </source>
</reference>
<dbReference type="Proteomes" id="UP000191153">
    <property type="component" value="Unassembled WGS sequence"/>
</dbReference>
<keyword evidence="4" id="KW-1185">Reference proteome</keyword>
<keyword evidence="1" id="KW-1133">Transmembrane helix</keyword>
<feature type="transmembrane region" description="Helical" evidence="1">
    <location>
        <begin position="6"/>
        <end position="28"/>
    </location>
</feature>
<evidence type="ECO:0000256" key="1">
    <source>
        <dbReference type="SAM" id="Phobius"/>
    </source>
</evidence>
<organism evidence="3 4">
    <name type="scientific">Cetobacterium ceti</name>
    <dbReference type="NCBI Taxonomy" id="180163"/>
    <lineage>
        <taxon>Bacteria</taxon>
        <taxon>Fusobacteriati</taxon>
        <taxon>Fusobacteriota</taxon>
        <taxon>Fusobacteriia</taxon>
        <taxon>Fusobacteriales</taxon>
        <taxon>Fusobacteriaceae</taxon>
        <taxon>Cetobacterium</taxon>
    </lineage>
</organism>
<keyword evidence="1" id="KW-0812">Transmembrane</keyword>
<gene>
    <name evidence="3" type="ORF">SAMN02745174_01163</name>
</gene>
<dbReference type="InterPro" id="IPR018649">
    <property type="entry name" value="SHOCT"/>
</dbReference>
<name>A0A1T4MCU2_9FUSO</name>
<evidence type="ECO:0000259" key="2">
    <source>
        <dbReference type="Pfam" id="PF09851"/>
    </source>
</evidence>
<evidence type="ECO:0000313" key="3">
    <source>
        <dbReference type="EMBL" id="SJZ64773.1"/>
    </source>
</evidence>
<dbReference type="OrthoDB" id="1551501at2"/>
<proteinExistence type="predicted"/>
<protein>
    <submittedName>
        <fullName evidence="3">Putative membrane protein</fullName>
    </submittedName>
</protein>
<accession>A0A1T4MCU2</accession>
<feature type="domain" description="SHOCT" evidence="2">
    <location>
        <begin position="45"/>
        <end position="72"/>
    </location>
</feature>
<dbReference type="AlphaFoldDB" id="A0A1T4MCU2"/>
<sequence length="73" mass="8595">MYMDYYGGMWMFPFFGIIVFVIIIVLIFKGISGNKSNENIFHSESALEILNKRYAKGEISKEEYEEMKKTILK</sequence>
<dbReference type="EMBL" id="FUWX01000008">
    <property type="protein sequence ID" value="SJZ64773.1"/>
    <property type="molecule type" value="Genomic_DNA"/>
</dbReference>
<dbReference type="Pfam" id="PF09851">
    <property type="entry name" value="SHOCT"/>
    <property type="match status" value="1"/>
</dbReference>